<evidence type="ECO:0000259" key="2">
    <source>
        <dbReference type="Pfam" id="PF24883"/>
    </source>
</evidence>
<dbReference type="InterPro" id="IPR027417">
    <property type="entry name" value="P-loop_NTPase"/>
</dbReference>
<evidence type="ECO:0000313" key="4">
    <source>
        <dbReference type="Proteomes" id="UP000054477"/>
    </source>
</evidence>
<reference evidence="3 4" key="1">
    <citation type="submission" date="2014-04" db="EMBL/GenBank/DDBJ databases">
        <authorList>
            <consortium name="DOE Joint Genome Institute"/>
            <person name="Kuo A."/>
            <person name="Kohler A."/>
            <person name="Nagy L.G."/>
            <person name="Floudas D."/>
            <person name="Copeland A."/>
            <person name="Barry K.W."/>
            <person name="Cichocki N."/>
            <person name="Veneault-Fourrey C."/>
            <person name="LaButti K."/>
            <person name="Lindquist E.A."/>
            <person name="Lipzen A."/>
            <person name="Lundell T."/>
            <person name="Morin E."/>
            <person name="Murat C."/>
            <person name="Sun H."/>
            <person name="Tunlid A."/>
            <person name="Henrissat B."/>
            <person name="Grigoriev I.V."/>
            <person name="Hibbett D.S."/>
            <person name="Martin F."/>
            <person name="Nordberg H.P."/>
            <person name="Cantor M.N."/>
            <person name="Hua S.X."/>
        </authorList>
    </citation>
    <scope>NUCLEOTIDE SEQUENCE [LARGE SCALE GENOMIC DNA]</scope>
    <source>
        <strain evidence="3 4">LaAM-08-1</strain>
    </source>
</reference>
<dbReference type="HOGENOM" id="CLU_000288_6_10_1"/>
<dbReference type="AlphaFoldDB" id="A0A0C9WHQ2"/>
<dbReference type="PANTHER" id="PTHR10039">
    <property type="entry name" value="AMELOGENIN"/>
    <property type="match status" value="1"/>
</dbReference>
<sequence length="576" mass="64589">MSSSPPAVFENAHDFTISEGAQFNAAGRDVNVYGSRSSAPAALHDLLRPVSNATHTRSGHVARCDPGTRLEIIAQIKEWLNGSDKRAAICWLSGPAGYGKSAVAQTIAERYAAKGRLLGCFFFLRGAGERSHISRLIPTLAHQISLSVPAVKPLLEKVLRDEPAMLGPSVSLAHQFQKLIIEPIHSTTSKVLVFSHLAKQKIFVIDALDECNDKAEMAAFIDVLLNAFPERSYLPFRILLTSRVEEHIRKKFDHSGAQFLYRLNLENFVARSDIQVYFKREFARISDQNRQMMQRIIKPWPSAKDLTELLDKTGSSFAFAATLIQFVGGDSMPHKALQQLLESGADGLDPLYKQVLSSTSGTAALYQILGTIMVLEDNKSISFLSSLLNLQHEEAIHDLLGVQSIIKIPGDDNEPIMLYHTSLRDFLTLKSRSEQYFIDPPLQHLHLAIRCLKHLAENPSKDFFEGDVATYACFSWPHHILLGFQEQALNMDETMTTSLVTLIKNLLTVHSKTWYNTMLIFEVSKKTRMLDCLRDGNNLFQASQGSIVTRNFMKLLEQIIDFCETVSNRRTMLLKS</sequence>
<dbReference type="Gene3D" id="3.40.50.300">
    <property type="entry name" value="P-loop containing nucleotide triphosphate hydrolases"/>
    <property type="match status" value="1"/>
</dbReference>
<accession>A0A0C9WHQ2</accession>
<dbReference type="OrthoDB" id="4760524at2759"/>
<feature type="domain" description="Nephrocystin 3-like N-terminal" evidence="2">
    <location>
        <begin position="75"/>
        <end position="243"/>
    </location>
</feature>
<organism evidence="3 4">
    <name type="scientific">Laccaria amethystina LaAM-08-1</name>
    <dbReference type="NCBI Taxonomy" id="1095629"/>
    <lineage>
        <taxon>Eukaryota</taxon>
        <taxon>Fungi</taxon>
        <taxon>Dikarya</taxon>
        <taxon>Basidiomycota</taxon>
        <taxon>Agaricomycotina</taxon>
        <taxon>Agaricomycetes</taxon>
        <taxon>Agaricomycetidae</taxon>
        <taxon>Agaricales</taxon>
        <taxon>Agaricineae</taxon>
        <taxon>Hydnangiaceae</taxon>
        <taxon>Laccaria</taxon>
    </lineage>
</organism>
<reference evidence="4" key="2">
    <citation type="submission" date="2015-01" db="EMBL/GenBank/DDBJ databases">
        <title>Evolutionary Origins and Diversification of the Mycorrhizal Mutualists.</title>
        <authorList>
            <consortium name="DOE Joint Genome Institute"/>
            <consortium name="Mycorrhizal Genomics Consortium"/>
            <person name="Kohler A."/>
            <person name="Kuo A."/>
            <person name="Nagy L.G."/>
            <person name="Floudas D."/>
            <person name="Copeland A."/>
            <person name="Barry K.W."/>
            <person name="Cichocki N."/>
            <person name="Veneault-Fourrey C."/>
            <person name="LaButti K."/>
            <person name="Lindquist E.A."/>
            <person name="Lipzen A."/>
            <person name="Lundell T."/>
            <person name="Morin E."/>
            <person name="Murat C."/>
            <person name="Riley R."/>
            <person name="Ohm R."/>
            <person name="Sun H."/>
            <person name="Tunlid A."/>
            <person name="Henrissat B."/>
            <person name="Grigoriev I.V."/>
            <person name="Hibbett D.S."/>
            <person name="Martin F."/>
        </authorList>
    </citation>
    <scope>NUCLEOTIDE SEQUENCE [LARGE SCALE GENOMIC DNA]</scope>
    <source>
        <strain evidence="4">LaAM-08-1</strain>
    </source>
</reference>
<proteinExistence type="predicted"/>
<dbReference type="SUPFAM" id="SSF52540">
    <property type="entry name" value="P-loop containing nucleoside triphosphate hydrolases"/>
    <property type="match status" value="1"/>
</dbReference>
<name>A0A0C9WHQ2_9AGAR</name>
<dbReference type="EMBL" id="KN838989">
    <property type="protein sequence ID" value="KIJ91589.1"/>
    <property type="molecule type" value="Genomic_DNA"/>
</dbReference>
<evidence type="ECO:0000256" key="1">
    <source>
        <dbReference type="ARBA" id="ARBA00022737"/>
    </source>
</evidence>
<dbReference type="Proteomes" id="UP000054477">
    <property type="component" value="Unassembled WGS sequence"/>
</dbReference>
<keyword evidence="4" id="KW-1185">Reference proteome</keyword>
<gene>
    <name evidence="3" type="ORF">K443DRAFT_685892</name>
</gene>
<protein>
    <submittedName>
        <fullName evidence="3">Unplaced genomic scaffold K443scaffold_454, whole genome shotgun sequence</fullName>
    </submittedName>
</protein>
<evidence type="ECO:0000313" key="3">
    <source>
        <dbReference type="EMBL" id="KIJ91589.1"/>
    </source>
</evidence>
<keyword evidence="1" id="KW-0677">Repeat</keyword>
<dbReference type="InterPro" id="IPR056884">
    <property type="entry name" value="NPHP3-like_N"/>
</dbReference>
<dbReference type="PANTHER" id="PTHR10039:SF17">
    <property type="entry name" value="FUNGAL STAND N-TERMINAL GOODBYE DOMAIN-CONTAINING PROTEIN-RELATED"/>
    <property type="match status" value="1"/>
</dbReference>
<dbReference type="Pfam" id="PF24883">
    <property type="entry name" value="NPHP3_N"/>
    <property type="match status" value="1"/>
</dbReference>